<evidence type="ECO:0000313" key="2">
    <source>
        <dbReference type="EMBL" id="SBS81499.1"/>
    </source>
</evidence>
<feature type="compositionally biased region" description="Basic and acidic residues" evidence="1">
    <location>
        <begin position="138"/>
        <end position="147"/>
    </location>
</feature>
<proteinExistence type="predicted"/>
<evidence type="ECO:0000313" key="3">
    <source>
        <dbReference type="Proteomes" id="UP000078597"/>
    </source>
</evidence>
<name>A0A1A8VMF3_PLAMA</name>
<dbReference type="VEuPathDB" id="PlasmoDB:PmUG01_01027500"/>
<feature type="compositionally biased region" description="Low complexity" evidence="1">
    <location>
        <begin position="109"/>
        <end position="136"/>
    </location>
</feature>
<reference evidence="3" key="1">
    <citation type="submission" date="2016-05" db="EMBL/GenBank/DDBJ databases">
        <authorList>
            <person name="Naeem Raeece"/>
        </authorList>
    </citation>
    <scope>NUCLEOTIDE SEQUENCE [LARGE SCALE GENOMIC DNA]</scope>
</reference>
<evidence type="ECO:0000256" key="1">
    <source>
        <dbReference type="SAM" id="MobiDB-lite"/>
    </source>
</evidence>
<protein>
    <submittedName>
        <fullName evidence="2">Uncharacterized protein</fullName>
    </submittedName>
</protein>
<feature type="region of interest" description="Disordered" evidence="1">
    <location>
        <begin position="50"/>
        <end position="177"/>
    </location>
</feature>
<accession>A0A1A8VMF3</accession>
<gene>
    <name evidence="2" type="ORF">PMALA_000860</name>
</gene>
<dbReference type="AlphaFoldDB" id="A0A1A8VMF3"/>
<feature type="region of interest" description="Disordered" evidence="1">
    <location>
        <begin position="387"/>
        <end position="412"/>
    </location>
</feature>
<feature type="compositionally biased region" description="Polar residues" evidence="1">
    <location>
        <begin position="569"/>
        <end position="580"/>
    </location>
</feature>
<feature type="compositionally biased region" description="Basic and acidic residues" evidence="1">
    <location>
        <begin position="98"/>
        <end position="108"/>
    </location>
</feature>
<feature type="compositionally biased region" description="Acidic residues" evidence="1">
    <location>
        <begin position="198"/>
        <end position="212"/>
    </location>
</feature>
<organism evidence="2 3">
    <name type="scientific">Plasmodium malariae</name>
    <dbReference type="NCBI Taxonomy" id="5858"/>
    <lineage>
        <taxon>Eukaryota</taxon>
        <taxon>Sar</taxon>
        <taxon>Alveolata</taxon>
        <taxon>Apicomplexa</taxon>
        <taxon>Aconoidasida</taxon>
        <taxon>Haemosporida</taxon>
        <taxon>Plasmodiidae</taxon>
        <taxon>Plasmodium</taxon>
        <taxon>Plasmodium (Plasmodium)</taxon>
    </lineage>
</organism>
<feature type="compositionally biased region" description="Low complexity" evidence="1">
    <location>
        <begin position="51"/>
        <end position="62"/>
    </location>
</feature>
<dbReference type="Proteomes" id="UP000078597">
    <property type="component" value="Unassembled WGS sequence"/>
</dbReference>
<sequence length="723" mass="83030">MCVLKLHDDIIDIKCLNDNSFYLVSIGKGINGKAVNNHTTFINSNFVCSEQGPQQQHQGNPNKPAMPTRSSNTLSHSENSNYSGATFAVGKNMNRSEFGNKERNKNDNDIGNSNISGSDSGNGNNSNTVLLNNNAQEEQEHANDRSRNISKVSSTEFVRSKDKKGCNNVTSKQNNEKKWEKGNVKYDICKEGNRSNNYDDDDDDDNDNDNANEDEKKRSLNRIDMFLNIHVFKKKQSYFKSRFFYFDSSNITFFKKNKKLQSHLTDLVCICVWDLCSIMTNEEKSYLQNKNMIAHHNSNSSRYESSKYNYNILELTKNEMNKGNSKKLKGTVLHPTLVCVISNLPKNKTQVSKNKNMENNNYATSFCTWLSSTNYLYKSINPFDDKSEKMRQGTTKKKNKQKKKKKSNTVITSESSKRKNIFWNLFKNKQYSYNFSEDAYIFYGDQLGYIHIVHLQMYKEVYSFKAFDIPIFKIFITKNFITKLLILTDGRLRIYEVVSAFEIFLIKEIEIKHDMPPKKCICAEKINELKEKRKKEENENEGISIFNLSYFLSSNYKKQSNTRNDDKMNTSNNSYSNSRGVPTEYTSNCNLLNDNSSTHNVSVIVDSNNNNISNTSKENKMREKNGNVKEDILLYKHSNSNSSYNSVNNFKTISESEDADVNSDDRDAYQSVIIGGINFGYLGFNFSKFMNNKKKTTIIDAYLLSNSHLVIISSNGTITLIKI</sequence>
<dbReference type="EMBL" id="FLQW01000044">
    <property type="protein sequence ID" value="SBS81499.1"/>
    <property type="molecule type" value="Genomic_DNA"/>
</dbReference>
<feature type="region of interest" description="Disordered" evidence="1">
    <location>
        <begin position="195"/>
        <end position="216"/>
    </location>
</feature>
<feature type="compositionally biased region" description="Basic residues" evidence="1">
    <location>
        <begin position="394"/>
        <end position="407"/>
    </location>
</feature>
<feature type="compositionally biased region" description="Polar residues" evidence="1">
    <location>
        <begin position="68"/>
        <end position="84"/>
    </location>
</feature>
<feature type="region of interest" description="Disordered" evidence="1">
    <location>
        <begin position="559"/>
        <end position="580"/>
    </location>
</feature>